<keyword evidence="5" id="KW-1185">Reference proteome</keyword>
<dbReference type="PANTHER" id="PTHR13799">
    <property type="entry name" value="NGG1 INTERACTING FACTOR 3"/>
    <property type="match status" value="1"/>
</dbReference>
<dbReference type="InterPro" id="IPR036069">
    <property type="entry name" value="DUF34/NIF3_sf"/>
</dbReference>
<evidence type="ECO:0000313" key="5">
    <source>
        <dbReference type="Proteomes" id="UP000054695"/>
    </source>
</evidence>
<dbReference type="PANTHER" id="PTHR13799:SF14">
    <property type="entry name" value="GTP CYCLOHYDROLASE 1 TYPE 2 HOMOLOG"/>
    <property type="match status" value="1"/>
</dbReference>
<dbReference type="OrthoDB" id="9800881at2"/>
<gene>
    <name evidence="4" type="ORF">Lboz_0462</name>
</gene>
<dbReference type="Proteomes" id="UP000054695">
    <property type="component" value="Unassembled WGS sequence"/>
</dbReference>
<dbReference type="InterPro" id="IPR002678">
    <property type="entry name" value="DUF34/NIF3"/>
</dbReference>
<organism evidence="4 5">
    <name type="scientific">Legionella bozemanae</name>
    <name type="common">Fluoribacter bozemanae</name>
    <dbReference type="NCBI Taxonomy" id="447"/>
    <lineage>
        <taxon>Bacteria</taxon>
        <taxon>Pseudomonadati</taxon>
        <taxon>Pseudomonadota</taxon>
        <taxon>Gammaproteobacteria</taxon>
        <taxon>Legionellales</taxon>
        <taxon>Legionellaceae</taxon>
        <taxon>Legionella</taxon>
    </lineage>
</organism>
<feature type="binding site" evidence="3">
    <location>
        <position position="224"/>
    </location>
    <ligand>
        <name>a divalent metal cation</name>
        <dbReference type="ChEBI" id="CHEBI:60240"/>
        <label>1</label>
    </ligand>
</feature>
<evidence type="ECO:0000256" key="1">
    <source>
        <dbReference type="ARBA" id="ARBA00006964"/>
    </source>
</evidence>
<proteinExistence type="inferred from homology"/>
<protein>
    <submittedName>
        <fullName evidence="4">Putative NIF3-like protein 1</fullName>
    </submittedName>
</protein>
<dbReference type="Gene3D" id="3.40.1390.30">
    <property type="entry name" value="NIF3 (NGG1p interacting factor 3)-like"/>
    <property type="match status" value="2"/>
</dbReference>
<dbReference type="RefSeq" id="WP_058458156.1">
    <property type="nucleotide sequence ID" value="NZ_CAAAIY010000009.1"/>
</dbReference>
<keyword evidence="2 3" id="KW-0479">Metal-binding</keyword>
<dbReference type="Pfam" id="PF01784">
    <property type="entry name" value="DUF34_NIF3"/>
    <property type="match status" value="1"/>
</dbReference>
<dbReference type="SUPFAM" id="SSF102705">
    <property type="entry name" value="NIF3 (NGG1p interacting factor 3)-like"/>
    <property type="match status" value="1"/>
</dbReference>
<dbReference type="GO" id="GO:0005737">
    <property type="term" value="C:cytoplasm"/>
    <property type="evidence" value="ECO:0007669"/>
    <property type="project" value="TreeGrafter"/>
</dbReference>
<feature type="binding site" evidence="3">
    <location>
        <position position="65"/>
    </location>
    <ligand>
        <name>a divalent metal cation</name>
        <dbReference type="ChEBI" id="CHEBI:60240"/>
        <label>1</label>
    </ligand>
</feature>
<dbReference type="EMBL" id="LNXU01000003">
    <property type="protein sequence ID" value="KTC76707.1"/>
    <property type="molecule type" value="Genomic_DNA"/>
</dbReference>
<comment type="similarity">
    <text evidence="1">Belongs to the GTP cyclohydrolase I type 2/NIF3 family.</text>
</comment>
<comment type="caution">
    <text evidence="4">The sequence shown here is derived from an EMBL/GenBank/DDBJ whole genome shotgun (WGS) entry which is preliminary data.</text>
</comment>
<feature type="binding site" evidence="3">
    <location>
        <position position="64"/>
    </location>
    <ligand>
        <name>a divalent metal cation</name>
        <dbReference type="ChEBI" id="CHEBI:60240"/>
        <label>2</label>
    </ligand>
</feature>
<evidence type="ECO:0000256" key="2">
    <source>
        <dbReference type="ARBA" id="ARBA00022723"/>
    </source>
</evidence>
<dbReference type="PATRIC" id="fig|447.4.peg.494"/>
<dbReference type="GO" id="GO:0046872">
    <property type="term" value="F:metal ion binding"/>
    <property type="evidence" value="ECO:0007669"/>
    <property type="project" value="UniProtKB-KW"/>
</dbReference>
<feature type="binding site" evidence="3">
    <location>
        <position position="102"/>
    </location>
    <ligand>
        <name>a divalent metal cation</name>
        <dbReference type="ChEBI" id="CHEBI:60240"/>
        <label>1</label>
    </ligand>
</feature>
<dbReference type="STRING" id="447.Lboz_0462"/>
<evidence type="ECO:0000313" key="4">
    <source>
        <dbReference type="EMBL" id="KTC76707.1"/>
    </source>
</evidence>
<feature type="binding site" evidence="3">
    <location>
        <position position="220"/>
    </location>
    <ligand>
        <name>a divalent metal cation</name>
        <dbReference type="ChEBI" id="CHEBI:60240"/>
        <label>1</label>
    </ligand>
</feature>
<sequence>MITKEELSLYLHQLLGCERYNDYAPNGMQVEGKEQISRICTAVTASEDAISQAIAWNADALLVHHGYFWRGEAPVITGMKRQRIYNLLCNKLNLFAYHLPLDCHPDLGNNACLAKLFEVDMVHMHRAGGTDNLLWSGKLAQTMKHAEFTEYLTKKLRRTPLFISGSEKPITHIAWCSGGAQDFIEDAFRLGVDAYISGEISERTYYQAKELGVHYYSCGHHATERYGIQALGKHLASQFELEHLFIDSDNPI</sequence>
<evidence type="ECO:0000256" key="3">
    <source>
        <dbReference type="PIRSR" id="PIRSR602678-1"/>
    </source>
</evidence>
<dbReference type="NCBIfam" id="TIGR00486">
    <property type="entry name" value="YbgI_SA1388"/>
    <property type="match status" value="1"/>
</dbReference>
<name>A0A0W0RZU9_LEGBO</name>
<reference evidence="4 5" key="1">
    <citation type="submission" date="2015-11" db="EMBL/GenBank/DDBJ databases">
        <title>Genomic analysis of 38 Legionella species identifies large and diverse effector repertoires.</title>
        <authorList>
            <person name="Burstein D."/>
            <person name="Amaro F."/>
            <person name="Zusman T."/>
            <person name="Lifshitz Z."/>
            <person name="Cohen O."/>
            <person name="Gilbert J.A."/>
            <person name="Pupko T."/>
            <person name="Shuman H.A."/>
            <person name="Segal G."/>
        </authorList>
    </citation>
    <scope>NUCLEOTIDE SEQUENCE [LARGE SCALE GENOMIC DNA]</scope>
    <source>
        <strain evidence="4 5">WIGA</strain>
    </source>
</reference>
<dbReference type="AlphaFoldDB" id="A0A0W0RZU9"/>
<accession>A0A0W0RZU9</accession>